<dbReference type="GO" id="GO:0009617">
    <property type="term" value="P:response to bacterium"/>
    <property type="evidence" value="ECO:0007669"/>
    <property type="project" value="TreeGrafter"/>
</dbReference>
<dbReference type="InterPro" id="IPR003598">
    <property type="entry name" value="Ig_sub2"/>
</dbReference>
<keyword evidence="6" id="KW-1015">Disulfide bond</keyword>
<dbReference type="InterPro" id="IPR003599">
    <property type="entry name" value="Ig_sub"/>
</dbReference>
<dbReference type="Proteomes" id="UP000472265">
    <property type="component" value="Chromosome 10"/>
</dbReference>
<dbReference type="SMART" id="SM00408">
    <property type="entry name" value="IGc2"/>
    <property type="match status" value="2"/>
</dbReference>
<dbReference type="SUPFAM" id="SSF48726">
    <property type="entry name" value="Immunoglobulin"/>
    <property type="match status" value="2"/>
</dbReference>
<feature type="signal peptide" evidence="10">
    <location>
        <begin position="1"/>
        <end position="25"/>
    </location>
</feature>
<dbReference type="InterPro" id="IPR007110">
    <property type="entry name" value="Ig-like_dom"/>
</dbReference>
<evidence type="ECO:0000256" key="4">
    <source>
        <dbReference type="ARBA" id="ARBA00022859"/>
    </source>
</evidence>
<keyword evidence="3 10" id="KW-0732">Signal</keyword>
<keyword evidence="9" id="KW-0812">Transmembrane</keyword>
<evidence type="ECO:0000256" key="2">
    <source>
        <dbReference type="ARBA" id="ARBA00022475"/>
    </source>
</evidence>
<dbReference type="Ensembl" id="ENSSAUT00010057942.1">
    <property type="protein sequence ID" value="ENSSAUP00010055145.1"/>
    <property type="gene ID" value="ENSSAUG00010022691.1"/>
</dbReference>
<name>A0A671XVY3_SPAAU</name>
<dbReference type="GeneTree" id="ENSGT00940000162676"/>
<organism evidence="12 13">
    <name type="scientific">Sparus aurata</name>
    <name type="common">Gilthead sea bream</name>
    <dbReference type="NCBI Taxonomy" id="8175"/>
    <lineage>
        <taxon>Eukaryota</taxon>
        <taxon>Metazoa</taxon>
        <taxon>Chordata</taxon>
        <taxon>Craniata</taxon>
        <taxon>Vertebrata</taxon>
        <taxon>Euteleostomi</taxon>
        <taxon>Actinopterygii</taxon>
        <taxon>Neopterygii</taxon>
        <taxon>Teleostei</taxon>
        <taxon>Neoteleostei</taxon>
        <taxon>Acanthomorphata</taxon>
        <taxon>Eupercaria</taxon>
        <taxon>Spariformes</taxon>
        <taxon>Sparidae</taxon>
        <taxon>Sparus</taxon>
    </lineage>
</organism>
<dbReference type="Gene3D" id="2.60.40.10">
    <property type="entry name" value="Immunoglobulins"/>
    <property type="match status" value="2"/>
</dbReference>
<dbReference type="SMART" id="SM00409">
    <property type="entry name" value="IG"/>
    <property type="match status" value="2"/>
</dbReference>
<evidence type="ECO:0000256" key="9">
    <source>
        <dbReference type="SAM" id="Phobius"/>
    </source>
</evidence>
<feature type="region of interest" description="Disordered" evidence="8">
    <location>
        <begin position="327"/>
        <end position="347"/>
    </location>
</feature>
<dbReference type="OMA" id="MKDLNMS"/>
<evidence type="ECO:0000256" key="6">
    <source>
        <dbReference type="ARBA" id="ARBA00023157"/>
    </source>
</evidence>
<feature type="domain" description="Ig-like" evidence="11">
    <location>
        <begin position="134"/>
        <end position="249"/>
    </location>
</feature>
<dbReference type="PANTHER" id="PTHR19433">
    <property type="entry name" value="T-CELL RECEPTOR ALPHA CHAIN V REGION-RELATED"/>
    <property type="match status" value="1"/>
</dbReference>
<dbReference type="InterPro" id="IPR013106">
    <property type="entry name" value="Ig_V-set"/>
</dbReference>
<evidence type="ECO:0000313" key="12">
    <source>
        <dbReference type="Ensembl" id="ENSSAUP00010055145.1"/>
    </source>
</evidence>
<reference evidence="12" key="1">
    <citation type="submission" date="2021-04" db="EMBL/GenBank/DDBJ databases">
        <authorList>
            <consortium name="Wellcome Sanger Institute Data Sharing"/>
        </authorList>
    </citation>
    <scope>NUCLEOTIDE SEQUENCE [LARGE SCALE GENOMIC DNA]</scope>
</reference>
<evidence type="ECO:0000259" key="11">
    <source>
        <dbReference type="PROSITE" id="PS50835"/>
    </source>
</evidence>
<dbReference type="InterPro" id="IPR013783">
    <property type="entry name" value="Ig-like_fold"/>
</dbReference>
<protein>
    <recommendedName>
        <fullName evidence="11">Ig-like domain-containing protein</fullName>
    </recommendedName>
</protein>
<evidence type="ECO:0000256" key="7">
    <source>
        <dbReference type="ARBA" id="ARBA00023180"/>
    </source>
</evidence>
<dbReference type="InParanoid" id="A0A671XVY3"/>
<evidence type="ECO:0000256" key="10">
    <source>
        <dbReference type="SAM" id="SignalP"/>
    </source>
</evidence>
<reference evidence="12" key="2">
    <citation type="submission" date="2025-08" db="UniProtKB">
        <authorList>
            <consortium name="Ensembl"/>
        </authorList>
    </citation>
    <scope>IDENTIFICATION</scope>
</reference>
<feature type="domain" description="Ig-like" evidence="11">
    <location>
        <begin position="34"/>
        <end position="123"/>
    </location>
</feature>
<keyword evidence="13" id="KW-1185">Reference proteome</keyword>
<feature type="chain" id="PRO_5025481822" description="Ig-like domain-containing protein" evidence="10">
    <location>
        <begin position="26"/>
        <end position="347"/>
    </location>
</feature>
<gene>
    <name evidence="12" type="primary">LOC115589435</name>
</gene>
<evidence type="ECO:0000256" key="3">
    <source>
        <dbReference type="ARBA" id="ARBA00022729"/>
    </source>
</evidence>
<keyword evidence="9" id="KW-1133">Transmembrane helix</keyword>
<reference evidence="12" key="3">
    <citation type="submission" date="2025-09" db="UniProtKB">
        <authorList>
            <consortium name="Ensembl"/>
        </authorList>
    </citation>
    <scope>IDENTIFICATION</scope>
</reference>
<dbReference type="Pfam" id="PF07686">
    <property type="entry name" value="V-set"/>
    <property type="match status" value="2"/>
</dbReference>
<dbReference type="GO" id="GO:0002376">
    <property type="term" value="P:immune system process"/>
    <property type="evidence" value="ECO:0007669"/>
    <property type="project" value="UniProtKB-KW"/>
</dbReference>
<proteinExistence type="predicted"/>
<accession>A0A671XVY3</accession>
<feature type="transmembrane region" description="Helical" evidence="9">
    <location>
        <begin position="258"/>
        <end position="282"/>
    </location>
</feature>
<keyword evidence="5 9" id="KW-0472">Membrane</keyword>
<comment type="subcellular location">
    <subcellularLocation>
        <location evidence="1">Cell membrane</location>
    </subcellularLocation>
</comment>
<dbReference type="GO" id="GO:0005886">
    <property type="term" value="C:plasma membrane"/>
    <property type="evidence" value="ECO:0007669"/>
    <property type="project" value="UniProtKB-SubCell"/>
</dbReference>
<dbReference type="InterPro" id="IPR036179">
    <property type="entry name" value="Ig-like_dom_sf"/>
</dbReference>
<dbReference type="SMART" id="SM00406">
    <property type="entry name" value="IGv"/>
    <property type="match status" value="2"/>
</dbReference>
<dbReference type="AlphaFoldDB" id="A0A671XVY3"/>
<keyword evidence="4" id="KW-0391">Immunity</keyword>
<evidence type="ECO:0000256" key="1">
    <source>
        <dbReference type="ARBA" id="ARBA00004236"/>
    </source>
</evidence>
<evidence type="ECO:0000256" key="8">
    <source>
        <dbReference type="SAM" id="MobiDB-lite"/>
    </source>
</evidence>
<dbReference type="InterPro" id="IPR052051">
    <property type="entry name" value="TCR_complex_component"/>
</dbReference>
<evidence type="ECO:0000313" key="13">
    <source>
        <dbReference type="Proteomes" id="UP000472265"/>
    </source>
</evidence>
<sequence>TMTSLRLVFLHLSCLIMRQMAQTAAQKLSSSVHPDGGLLSLKTGDNLTLPCFYNADVSAKLYWYKQPLGQKPQLISTFYKFDKNGTFHGEFKNNLRFTLVTGDGKNHLKISDLRISDSAAYNCIRCFANALEIPESITVSVTGSASVLQSASEIIQPGGSVTLNCTVHTGTCDGEHSVYWFKHSPESHPGLIYTHGGRNDQCERKDNTQTHTCVYNLPMKSLNLSHAGTYYCAVASCGHILFGDGTTLDFQDKMDSPVLVHFLSGALIFTTILVVVLVLSVFKMKKRNSYQSTESQARLSAPSTTNPESHRHADNLHYAALSVNLPNRSRRQRNSTNNECVYSSVKL</sequence>
<dbReference type="PROSITE" id="PS50835">
    <property type="entry name" value="IG_LIKE"/>
    <property type="match status" value="2"/>
</dbReference>
<keyword evidence="2" id="KW-1003">Cell membrane</keyword>
<evidence type="ECO:0000256" key="5">
    <source>
        <dbReference type="ARBA" id="ARBA00023136"/>
    </source>
</evidence>
<dbReference type="PANTHER" id="PTHR19433:SF111">
    <property type="entry name" value="T CELL RECEPTOR ALPHA VARIABLE 4"/>
    <property type="match status" value="1"/>
</dbReference>
<keyword evidence="7" id="KW-0325">Glycoprotein</keyword>